<name>A0A0U9HUT2_9BACT</name>
<evidence type="ECO:0000256" key="4">
    <source>
        <dbReference type="RuleBase" id="RU364078"/>
    </source>
</evidence>
<dbReference type="GO" id="GO:0010181">
    <property type="term" value="F:FMN binding"/>
    <property type="evidence" value="ECO:0007669"/>
    <property type="project" value="UniProtKB-UniRule"/>
</dbReference>
<dbReference type="InterPro" id="IPR003382">
    <property type="entry name" value="Flavoprotein"/>
</dbReference>
<feature type="binding site" evidence="3">
    <location>
        <position position="337"/>
    </location>
    <ligand>
        <name>CTP</name>
        <dbReference type="ChEBI" id="CHEBI:37563"/>
    </ligand>
</feature>
<comment type="pathway">
    <text evidence="3 4">Cofactor biosynthesis; coenzyme A biosynthesis; CoA from (R)-pantothenate: step 2/5.</text>
</comment>
<reference evidence="8" key="1">
    <citation type="submission" date="2016-01" db="EMBL/GenBank/DDBJ databases">
        <title>Draft genome sequence of Thermodesulfovibrio aggregans strain TGE-P1.</title>
        <authorList>
            <person name="Sekiguchi Y."/>
            <person name="Ohashi A."/>
            <person name="Matsuura N."/>
            <person name="Tourlousse M.D."/>
        </authorList>
    </citation>
    <scope>NUCLEOTIDE SEQUENCE [LARGE SCALE GENOMIC DNA]</scope>
    <source>
        <strain evidence="8">TGE-P1</strain>
    </source>
</reference>
<dbReference type="RefSeq" id="WP_059177101.1">
    <property type="nucleotide sequence ID" value="NZ_BCNO01000003.1"/>
</dbReference>
<dbReference type="InterPro" id="IPR007085">
    <property type="entry name" value="DNA/pantothenate-metab_flavo_C"/>
</dbReference>
<keyword evidence="1 3" id="KW-0210">Decarboxylase</keyword>
<gene>
    <name evidence="3" type="primary">coaBC</name>
    <name evidence="7" type="ORF">TAGGR_3147</name>
</gene>
<comment type="caution">
    <text evidence="3">Lacks conserved residue(s) required for the propagation of feature annotation.</text>
</comment>
<feature type="binding site" evidence="3">
    <location>
        <position position="333"/>
    </location>
    <ligand>
        <name>CTP</name>
        <dbReference type="ChEBI" id="CHEBI:37563"/>
    </ligand>
</feature>
<dbReference type="EMBL" id="BCNO01000003">
    <property type="protein sequence ID" value="GAQ95674.1"/>
    <property type="molecule type" value="Genomic_DNA"/>
</dbReference>
<dbReference type="EC" id="4.1.1.36" evidence="3"/>
<dbReference type="PANTHER" id="PTHR14359:SF6">
    <property type="entry name" value="PHOSPHOPANTOTHENOYLCYSTEINE DECARBOXYLASE"/>
    <property type="match status" value="1"/>
</dbReference>
<comment type="function">
    <text evidence="3">Catalyzes two sequential steps in the biosynthesis of coenzyme A. In the first step cysteine is conjugated to 4'-phosphopantothenate to form 4-phosphopantothenoylcysteine. In the second step the latter compound is decarboxylated to form 4'-phosphopantotheine.</text>
</comment>
<dbReference type="InterPro" id="IPR035929">
    <property type="entry name" value="CoaB-like_sf"/>
</dbReference>
<dbReference type="Gene3D" id="3.40.50.1950">
    <property type="entry name" value="Flavin prenyltransferase-like"/>
    <property type="match status" value="1"/>
</dbReference>
<evidence type="ECO:0000313" key="7">
    <source>
        <dbReference type="EMBL" id="GAQ95674.1"/>
    </source>
</evidence>
<comment type="caution">
    <text evidence="7">The sequence shown here is derived from an EMBL/GenBank/DDBJ whole genome shotgun (WGS) entry which is preliminary data.</text>
</comment>
<dbReference type="Proteomes" id="UP000054976">
    <property type="component" value="Unassembled WGS sequence"/>
</dbReference>
<dbReference type="InterPro" id="IPR005252">
    <property type="entry name" value="CoaBC"/>
</dbReference>
<comment type="catalytic activity">
    <reaction evidence="3 4">
        <text>(R)-4'-phosphopantothenate + L-cysteine + CTP = N-[(R)-4-phosphopantothenoyl]-L-cysteine + CMP + diphosphate + H(+)</text>
        <dbReference type="Rhea" id="RHEA:19397"/>
        <dbReference type="ChEBI" id="CHEBI:10986"/>
        <dbReference type="ChEBI" id="CHEBI:15378"/>
        <dbReference type="ChEBI" id="CHEBI:33019"/>
        <dbReference type="ChEBI" id="CHEBI:35235"/>
        <dbReference type="ChEBI" id="CHEBI:37563"/>
        <dbReference type="ChEBI" id="CHEBI:59458"/>
        <dbReference type="ChEBI" id="CHEBI:60377"/>
        <dbReference type="EC" id="6.3.2.5"/>
    </reaction>
</comment>
<evidence type="ECO:0000256" key="3">
    <source>
        <dbReference type="HAMAP-Rule" id="MF_02225"/>
    </source>
</evidence>
<dbReference type="GO" id="GO:0015937">
    <property type="term" value="P:coenzyme A biosynthetic process"/>
    <property type="evidence" value="ECO:0007669"/>
    <property type="project" value="UniProtKB-UniRule"/>
</dbReference>
<keyword evidence="3" id="KW-0511">Multifunctional enzyme</keyword>
<dbReference type="HAMAP" id="MF_02225">
    <property type="entry name" value="CoaBC"/>
    <property type="match status" value="1"/>
</dbReference>
<dbReference type="Gene3D" id="3.40.50.10300">
    <property type="entry name" value="CoaB-like"/>
    <property type="match status" value="1"/>
</dbReference>
<keyword evidence="3 4" id="KW-0436">Ligase</keyword>
<dbReference type="STRING" id="86166.TAGGR_3147"/>
<dbReference type="GO" id="GO:0004632">
    <property type="term" value="F:phosphopantothenate--cysteine ligase activity"/>
    <property type="evidence" value="ECO:0007669"/>
    <property type="project" value="UniProtKB-UniRule"/>
</dbReference>
<sequence>MKQLLKDKKILLGITGSIAAYKVYDIIKLLRDAGADIFPVMTQKATYFVTPLSIEISCGNRVLIDMFQEPLSHIELAKKCDVFLISPATANLINKYACGIADDLLTTTLLAFRGPVIIAPAMNWRMYETPQLKKSIEFLKSIGVEFVGPEQGLLACGEEGTGRLSRAEKIFEAVLSVLTEKDLEKEHILVTAGPTREHLDAIRFITNKSSGKMGYALARIAKRRGAKVTLISGPSNIEPPEVDKFIRIETTEEMLDKVMENINSATILLMASAPLDFKPAKLFNTKIDKKLLKSIPLKLCPDILKEVSKLKRKPFTVGFSAEAGLNIERAKVKLKEKALDMIVLNDIMQKNTGMQSDTNQVIMIYKKGKKFFEEKTELLPKEDIAGLILSKVKELKFGK</sequence>
<keyword evidence="3 4" id="KW-0285">Flavoprotein</keyword>
<dbReference type="Pfam" id="PF04127">
    <property type="entry name" value="DFP"/>
    <property type="match status" value="1"/>
</dbReference>
<dbReference type="EC" id="6.3.2.5" evidence="3"/>
<dbReference type="GO" id="GO:0046872">
    <property type="term" value="F:metal ion binding"/>
    <property type="evidence" value="ECO:0007669"/>
    <property type="project" value="UniProtKB-KW"/>
</dbReference>
<comment type="cofactor">
    <cofactor evidence="3">
        <name>FMN</name>
        <dbReference type="ChEBI" id="CHEBI:58210"/>
    </cofactor>
    <text evidence="3">Binds 1 FMN per subunit.</text>
</comment>
<feature type="region of interest" description="Phosphopantothenate--cysteine ligase" evidence="3">
    <location>
        <begin position="188"/>
        <end position="399"/>
    </location>
</feature>
<comment type="similarity">
    <text evidence="3 4">In the N-terminal section; belongs to the HFCD (homo-oligomeric flavin containing Cys decarboxylase) superfamily.</text>
</comment>
<dbReference type="Pfam" id="PF02441">
    <property type="entry name" value="Flavoprotein"/>
    <property type="match status" value="1"/>
</dbReference>
<dbReference type="GO" id="GO:0015941">
    <property type="term" value="P:pantothenate catabolic process"/>
    <property type="evidence" value="ECO:0007669"/>
    <property type="project" value="InterPro"/>
</dbReference>
<comment type="catalytic activity">
    <reaction evidence="3 4">
        <text>N-[(R)-4-phosphopantothenoyl]-L-cysteine + H(+) = (R)-4'-phosphopantetheine + CO2</text>
        <dbReference type="Rhea" id="RHEA:16793"/>
        <dbReference type="ChEBI" id="CHEBI:15378"/>
        <dbReference type="ChEBI" id="CHEBI:16526"/>
        <dbReference type="ChEBI" id="CHEBI:59458"/>
        <dbReference type="ChEBI" id="CHEBI:61723"/>
        <dbReference type="EC" id="4.1.1.36"/>
    </reaction>
</comment>
<keyword evidence="3 4" id="KW-0288">FMN</keyword>
<evidence type="ECO:0000259" key="5">
    <source>
        <dbReference type="Pfam" id="PF02441"/>
    </source>
</evidence>
<dbReference type="NCBIfam" id="TIGR00521">
    <property type="entry name" value="coaBC_dfp"/>
    <property type="match status" value="1"/>
</dbReference>
<dbReference type="UniPathway" id="UPA00241">
    <property type="reaction ID" value="UER00353"/>
</dbReference>
<evidence type="ECO:0000259" key="6">
    <source>
        <dbReference type="Pfam" id="PF04127"/>
    </source>
</evidence>
<feature type="domain" description="Flavoprotein" evidence="5">
    <location>
        <begin position="8"/>
        <end position="176"/>
    </location>
</feature>
<dbReference type="GO" id="GO:0004633">
    <property type="term" value="F:phosphopantothenoylcysteine decarboxylase activity"/>
    <property type="evidence" value="ECO:0007669"/>
    <property type="project" value="UniProtKB-UniRule"/>
</dbReference>
<dbReference type="SUPFAM" id="SSF102645">
    <property type="entry name" value="CoaB-like"/>
    <property type="match status" value="1"/>
</dbReference>
<keyword evidence="3" id="KW-0479">Metal-binding</keyword>
<comment type="pathway">
    <text evidence="3 4">Cofactor biosynthesis; coenzyme A biosynthesis; CoA from (R)-pantothenate: step 3/5.</text>
</comment>
<keyword evidence="2 3" id="KW-0456">Lyase</keyword>
<feature type="binding site" evidence="3">
    <location>
        <begin position="301"/>
        <end position="304"/>
    </location>
    <ligand>
        <name>CTP</name>
        <dbReference type="ChEBI" id="CHEBI:37563"/>
    </ligand>
</feature>
<evidence type="ECO:0000313" key="8">
    <source>
        <dbReference type="Proteomes" id="UP000054976"/>
    </source>
</evidence>
<evidence type="ECO:0000256" key="1">
    <source>
        <dbReference type="ARBA" id="ARBA00022793"/>
    </source>
</evidence>
<feature type="binding site" evidence="3">
    <location>
        <position position="276"/>
    </location>
    <ligand>
        <name>CTP</name>
        <dbReference type="ChEBI" id="CHEBI:37563"/>
    </ligand>
</feature>
<evidence type="ECO:0000256" key="2">
    <source>
        <dbReference type="ARBA" id="ARBA00023239"/>
    </source>
</evidence>
<dbReference type="OrthoDB" id="9802554at2"/>
<comment type="function">
    <text evidence="4">Catalyzes two steps in the biosynthesis of coenzyme A. In the first step cysteine is conjugated to 4'-phosphopantothenate to form 4-phosphopantothenoylcysteine, in the latter compound is decarboxylated to form 4'-phosphopantotheine.</text>
</comment>
<feature type="binding site" evidence="3">
    <location>
        <position position="319"/>
    </location>
    <ligand>
        <name>CTP</name>
        <dbReference type="ChEBI" id="CHEBI:37563"/>
    </ligand>
</feature>
<dbReference type="SUPFAM" id="SSF52507">
    <property type="entry name" value="Homo-oligomeric flavin-containing Cys decarboxylases, HFCD"/>
    <property type="match status" value="1"/>
</dbReference>
<protein>
    <recommendedName>
        <fullName evidence="3">Coenzyme A biosynthesis bifunctional protein CoaBC</fullName>
    </recommendedName>
    <alternativeName>
        <fullName evidence="3">DNA/pantothenate metabolism flavoprotein</fullName>
    </alternativeName>
    <alternativeName>
        <fullName evidence="3">Phosphopantothenoylcysteine synthetase/decarboxylase</fullName>
        <shortName evidence="3">PPCS-PPCDC</shortName>
    </alternativeName>
    <domain>
        <recommendedName>
            <fullName evidence="3">Phosphopantothenoylcysteine decarboxylase</fullName>
            <shortName evidence="3">PPC decarboxylase</shortName>
            <shortName evidence="3">PPC-DC</shortName>
            <ecNumber evidence="3">4.1.1.36</ecNumber>
        </recommendedName>
        <alternativeName>
            <fullName evidence="3">CoaC</fullName>
        </alternativeName>
    </domain>
    <domain>
        <recommendedName>
            <fullName evidence="3">Phosphopantothenate--cysteine ligase</fullName>
            <ecNumber evidence="3">6.3.2.5</ecNumber>
        </recommendedName>
        <alternativeName>
            <fullName evidence="3">CoaB</fullName>
        </alternativeName>
        <alternativeName>
            <fullName evidence="3">Phosphopantothenoylcysteine synthetase</fullName>
            <shortName evidence="3">PPC synthetase</shortName>
            <shortName evidence="3">PPC-S</shortName>
        </alternativeName>
    </domain>
</protein>
<comment type="similarity">
    <text evidence="3 4">In the C-terminal section; belongs to the PPC synthetase family.</text>
</comment>
<proteinExistence type="inferred from homology"/>
<feature type="active site" description="Proton donor" evidence="3">
    <location>
        <position position="156"/>
    </location>
</feature>
<dbReference type="PANTHER" id="PTHR14359">
    <property type="entry name" value="HOMO-OLIGOMERIC FLAVIN CONTAINING CYS DECARBOXYLASE FAMILY"/>
    <property type="match status" value="1"/>
</dbReference>
<organism evidence="7 8">
    <name type="scientific">Thermodesulfovibrio aggregans</name>
    <dbReference type="NCBI Taxonomy" id="86166"/>
    <lineage>
        <taxon>Bacteria</taxon>
        <taxon>Pseudomonadati</taxon>
        <taxon>Nitrospirota</taxon>
        <taxon>Thermodesulfovibrionia</taxon>
        <taxon>Thermodesulfovibrionales</taxon>
        <taxon>Thermodesulfovibrionaceae</taxon>
        <taxon>Thermodesulfovibrio</taxon>
    </lineage>
</organism>
<feature type="region of interest" description="Phosphopantothenoylcysteine decarboxylase" evidence="3">
    <location>
        <begin position="1"/>
        <end position="187"/>
    </location>
</feature>
<dbReference type="AlphaFoldDB" id="A0A0U9HUT2"/>
<dbReference type="GO" id="GO:0071513">
    <property type="term" value="C:phosphopantothenoylcysteine decarboxylase complex"/>
    <property type="evidence" value="ECO:0007669"/>
    <property type="project" value="TreeGrafter"/>
</dbReference>
<keyword evidence="3" id="KW-0460">Magnesium</keyword>
<comment type="cofactor">
    <cofactor evidence="3">
        <name>Mg(2+)</name>
        <dbReference type="ChEBI" id="CHEBI:18420"/>
    </cofactor>
</comment>
<keyword evidence="8" id="KW-1185">Reference proteome</keyword>
<dbReference type="InterPro" id="IPR036551">
    <property type="entry name" value="Flavin_trans-like"/>
</dbReference>
<feature type="binding site" evidence="3">
    <location>
        <position position="286"/>
    </location>
    <ligand>
        <name>CTP</name>
        <dbReference type="ChEBI" id="CHEBI:37563"/>
    </ligand>
</feature>
<feature type="domain" description="DNA/pantothenate metabolism flavoprotein C-terminal" evidence="6">
    <location>
        <begin position="183"/>
        <end position="394"/>
    </location>
</feature>
<accession>A0A0U9HUT2</accession>